<evidence type="ECO:0000256" key="5">
    <source>
        <dbReference type="ARBA" id="ARBA00022737"/>
    </source>
</evidence>
<keyword evidence="4" id="KW-0540">Nuclease</keyword>
<dbReference type="PANTHER" id="PTHR16036:SF2">
    <property type="entry name" value="TRNA ENDONUCLEASE ANKZF1"/>
    <property type="match status" value="1"/>
</dbReference>
<evidence type="ECO:0000256" key="1">
    <source>
        <dbReference type="ARBA" id="ARBA00004496"/>
    </source>
</evidence>
<accession>A0A1I7KSX9</accession>
<dbReference type="PANTHER" id="PTHR16036">
    <property type="entry name" value="ANKYRIN REPEAT AND ZINC FINGER DOMAIN-CONTAINING PROTEIN 1"/>
    <property type="match status" value="1"/>
</dbReference>
<dbReference type="GO" id="GO:0016787">
    <property type="term" value="F:hydrolase activity"/>
    <property type="evidence" value="ECO:0007669"/>
    <property type="project" value="UniProtKB-KW"/>
</dbReference>
<sequence length="260" mass="30043">MWCLWCCLPDLDDALTIRYPMNRLIPKEKAAELLHHLQTAAIPYEYDAEKHRLTLLDAAGNEQLYFRLPLTFAPPTPAHPAAEVPLNYVILLIQSGYCALGYFEDGVNLDHKVFRSYMVRKKQGKSQIKYLKTKGKSRSGSRVRLGETLEFFENINERLQTYSEEYEVQCIAISCSKTLLPYLFSSKVATPFDKHDPRLYKIPKHVHTPIYDVLLDTNKFLLRGELIYEEAQQALVKELLGDAGETYEDDFAEDDEDLDW</sequence>
<protein>
    <recommendedName>
        <fullName evidence="10">VLRF1 domain-containing protein</fullName>
    </recommendedName>
</protein>
<keyword evidence="3" id="KW-0963">Cytoplasm</keyword>
<dbReference type="STRING" id="388950.GCA_001611675_03242"/>
<evidence type="ECO:0000256" key="8">
    <source>
        <dbReference type="ARBA" id="ARBA00023043"/>
    </source>
</evidence>
<evidence type="ECO:0000256" key="7">
    <source>
        <dbReference type="ARBA" id="ARBA00022801"/>
    </source>
</evidence>
<dbReference type="GO" id="GO:0004519">
    <property type="term" value="F:endonuclease activity"/>
    <property type="evidence" value="ECO:0007669"/>
    <property type="project" value="UniProtKB-KW"/>
</dbReference>
<keyword evidence="12" id="KW-1185">Reference proteome</keyword>
<proteinExistence type="inferred from homology"/>
<keyword evidence="5" id="KW-0677">Repeat</keyword>
<evidence type="ECO:0000256" key="9">
    <source>
        <dbReference type="ARBA" id="ARBA00023054"/>
    </source>
</evidence>
<dbReference type="GO" id="GO:0005737">
    <property type="term" value="C:cytoplasm"/>
    <property type="evidence" value="ECO:0007669"/>
    <property type="project" value="UniProtKB-SubCell"/>
</dbReference>
<evidence type="ECO:0000313" key="11">
    <source>
        <dbReference type="EMBL" id="SFV00446.1"/>
    </source>
</evidence>
<dbReference type="AlphaFoldDB" id="A0A1I7KSX9"/>
<dbReference type="InterPro" id="IPR047139">
    <property type="entry name" value="ANKZ1/VMS1"/>
</dbReference>
<name>A0A1I7KSX9_9BACT</name>
<comment type="similarity">
    <text evidence="2">Belongs to the ANKZF1/VMS1 family.</text>
</comment>
<evidence type="ECO:0000259" key="10">
    <source>
        <dbReference type="PROSITE" id="PS52044"/>
    </source>
</evidence>
<evidence type="ECO:0000313" key="12">
    <source>
        <dbReference type="Proteomes" id="UP000182491"/>
    </source>
</evidence>
<gene>
    <name evidence="11" type="ORF">SAMN04487941_4057</name>
</gene>
<dbReference type="PROSITE" id="PS52044">
    <property type="entry name" value="VLRF1"/>
    <property type="match status" value="1"/>
</dbReference>
<keyword evidence="8" id="KW-0040">ANK repeat</keyword>
<dbReference type="Proteomes" id="UP000182491">
    <property type="component" value="Unassembled WGS sequence"/>
</dbReference>
<dbReference type="EMBL" id="FPCA01000008">
    <property type="protein sequence ID" value="SFV00446.1"/>
    <property type="molecule type" value="Genomic_DNA"/>
</dbReference>
<feature type="domain" description="VLRF1" evidence="10">
    <location>
        <begin position="84"/>
        <end position="224"/>
    </location>
</feature>
<comment type="subcellular location">
    <subcellularLocation>
        <location evidence="1">Cytoplasm</location>
    </subcellularLocation>
</comment>
<dbReference type="GO" id="GO:0036503">
    <property type="term" value="P:ERAD pathway"/>
    <property type="evidence" value="ECO:0007669"/>
    <property type="project" value="TreeGrafter"/>
</dbReference>
<keyword evidence="7" id="KW-0378">Hydrolase</keyword>
<evidence type="ECO:0000256" key="2">
    <source>
        <dbReference type="ARBA" id="ARBA00009262"/>
    </source>
</evidence>
<organism evidence="11 12">
    <name type="scientific">Pontibacter akesuensis</name>
    <dbReference type="NCBI Taxonomy" id="388950"/>
    <lineage>
        <taxon>Bacteria</taxon>
        <taxon>Pseudomonadati</taxon>
        <taxon>Bacteroidota</taxon>
        <taxon>Cytophagia</taxon>
        <taxon>Cytophagales</taxon>
        <taxon>Hymenobacteraceae</taxon>
        <taxon>Pontibacter</taxon>
    </lineage>
</organism>
<evidence type="ECO:0000256" key="6">
    <source>
        <dbReference type="ARBA" id="ARBA00022759"/>
    </source>
</evidence>
<dbReference type="Pfam" id="PF18826">
    <property type="entry name" value="bVLRF1"/>
    <property type="match status" value="1"/>
</dbReference>
<evidence type="ECO:0000256" key="3">
    <source>
        <dbReference type="ARBA" id="ARBA00022490"/>
    </source>
</evidence>
<dbReference type="InterPro" id="IPR041175">
    <property type="entry name" value="VLRF1/Vms1"/>
</dbReference>
<keyword evidence="9" id="KW-0175">Coiled coil</keyword>
<evidence type="ECO:0000256" key="4">
    <source>
        <dbReference type="ARBA" id="ARBA00022722"/>
    </source>
</evidence>
<reference evidence="12" key="1">
    <citation type="submission" date="2016-10" db="EMBL/GenBank/DDBJ databases">
        <authorList>
            <person name="Varghese N."/>
        </authorList>
    </citation>
    <scope>NUCLEOTIDE SEQUENCE [LARGE SCALE GENOMIC DNA]</scope>
    <source>
        <strain evidence="12">DSM 18820</strain>
    </source>
</reference>
<keyword evidence="6" id="KW-0255">Endonuclease</keyword>